<dbReference type="EMBL" id="CAMPGE010019455">
    <property type="protein sequence ID" value="CAI2377787.1"/>
    <property type="molecule type" value="Genomic_DNA"/>
</dbReference>
<sequence length="776" mass="90371">MPKVKNIKTSKHKSQHRSSLSLKENLSHNPKQAKRNEGRAEIIERKRREYLVRNSHNKMYLYNKQHLNKEIQHQSLHGTQIKIMSKSNSKEALNKSHEKRPVNLDYKKITESAINQIPVLFKSISQLKPQFQNPPAQKMKDMDLNKEKNNISLYLEAPILKLQEVERSSSTSQKEEKEFEVDDEVEVKHIKKKEEKSILDNGGINEACGPSPKNQILPNKDLFVSSDKQKSSERDSIKNNEKSKDYSPRMKKHVSNLPIKSFEMDCSPLSQKKMMKNVKLSPLHSRGSFNAPTNSSKGFLNKNKEALKPIKMRTLLEGETESPSIKYRSSYKSRKDDGVMYKTIQDKYFGEDSYDNYFDLSKLGKIGLQNNHMNPKFESEIRLSKINDKSQQERKLNIELKGTSFKSRFKPISPSSKLQKDKPKAVVTKKEIKPSKVEKKEEIINHKKNVPQRSPKLSQINENITPIDNESHVHTLYSPVQTRKGFKQKLCDVSKKMNPIVTPITNIQYPAQESLSQDEDSFSDHIYQTKVKIKRKSPRKSKSINLSINNSKDSAAFNLVCLQLSSEGKTYEEMQKKMIKQQRLNKILQRSIQKKQEMIESRYKLAAQPNDQIEKLFNKLHQNSSDSLPEDSNLMNEIKNWANYSLDPPQVKPQNSQIASRKQKYLKSQSLIKNMNRYKEDYFVEKIDEEDSTSQNPKRKVHHSFVRTRTFKPENYSVSIGNIDEIQRSIQYERLKSLQKHKDRYPIKRGKFFHMNTIEQNMKVLNNILPSQHSDI</sequence>
<dbReference type="AlphaFoldDB" id="A0AAD1XS12"/>
<feature type="region of interest" description="Disordered" evidence="1">
    <location>
        <begin position="224"/>
        <end position="250"/>
    </location>
</feature>
<accession>A0AAD1XS12</accession>
<feature type="compositionally biased region" description="Polar residues" evidence="1">
    <location>
        <begin position="17"/>
        <end position="30"/>
    </location>
</feature>
<organism evidence="2 3">
    <name type="scientific">Euplotes crassus</name>
    <dbReference type="NCBI Taxonomy" id="5936"/>
    <lineage>
        <taxon>Eukaryota</taxon>
        <taxon>Sar</taxon>
        <taxon>Alveolata</taxon>
        <taxon>Ciliophora</taxon>
        <taxon>Intramacronucleata</taxon>
        <taxon>Spirotrichea</taxon>
        <taxon>Hypotrichia</taxon>
        <taxon>Euplotida</taxon>
        <taxon>Euplotidae</taxon>
        <taxon>Moneuplotes</taxon>
    </lineage>
</organism>
<keyword evidence="3" id="KW-1185">Reference proteome</keyword>
<feature type="compositionally biased region" description="Basic and acidic residues" evidence="1">
    <location>
        <begin position="227"/>
        <end position="248"/>
    </location>
</feature>
<evidence type="ECO:0000256" key="1">
    <source>
        <dbReference type="SAM" id="MobiDB-lite"/>
    </source>
</evidence>
<name>A0AAD1XS12_EUPCR</name>
<gene>
    <name evidence="2" type="ORF">ECRASSUSDP1_LOCUS19177</name>
</gene>
<feature type="compositionally biased region" description="Basic residues" evidence="1">
    <location>
        <begin position="1"/>
        <end position="16"/>
    </location>
</feature>
<proteinExistence type="predicted"/>
<comment type="caution">
    <text evidence="2">The sequence shown here is derived from an EMBL/GenBank/DDBJ whole genome shotgun (WGS) entry which is preliminary data.</text>
</comment>
<feature type="region of interest" description="Disordered" evidence="1">
    <location>
        <begin position="1"/>
        <end position="40"/>
    </location>
</feature>
<evidence type="ECO:0000313" key="3">
    <source>
        <dbReference type="Proteomes" id="UP001295684"/>
    </source>
</evidence>
<reference evidence="2" key="1">
    <citation type="submission" date="2023-07" db="EMBL/GenBank/DDBJ databases">
        <authorList>
            <consortium name="AG Swart"/>
            <person name="Singh M."/>
            <person name="Singh A."/>
            <person name="Seah K."/>
            <person name="Emmerich C."/>
        </authorList>
    </citation>
    <scope>NUCLEOTIDE SEQUENCE</scope>
    <source>
        <strain evidence="2">DP1</strain>
    </source>
</reference>
<protein>
    <submittedName>
        <fullName evidence="2">Uncharacterized protein</fullName>
    </submittedName>
</protein>
<dbReference type="Proteomes" id="UP001295684">
    <property type="component" value="Unassembled WGS sequence"/>
</dbReference>
<evidence type="ECO:0000313" key="2">
    <source>
        <dbReference type="EMBL" id="CAI2377787.1"/>
    </source>
</evidence>